<dbReference type="PANTHER" id="PTHR13000">
    <property type="entry name" value="NUCLEOPORIN P54"/>
    <property type="match status" value="1"/>
</dbReference>
<dbReference type="GO" id="GO:0017056">
    <property type="term" value="F:structural constituent of nuclear pore"/>
    <property type="evidence" value="ECO:0007669"/>
    <property type="project" value="TreeGrafter"/>
</dbReference>
<feature type="domain" description="Nucleoporin Nup54 alpha-helical" evidence="5">
    <location>
        <begin position="506"/>
        <end position="644"/>
    </location>
</feature>
<dbReference type="Gene3D" id="1.20.5.170">
    <property type="match status" value="1"/>
</dbReference>
<comment type="subcellular location">
    <subcellularLocation>
        <location evidence="1">Nucleus</location>
    </subcellularLocation>
</comment>
<protein>
    <submittedName>
        <fullName evidence="6">Nucleoporin p54 isoform X1</fullName>
    </submittedName>
</protein>
<feature type="compositionally biased region" description="Polar residues" evidence="4">
    <location>
        <begin position="648"/>
        <end position="667"/>
    </location>
</feature>
<dbReference type="AlphaFoldDB" id="A0A6A7G474"/>
<sequence length="704" mass="72827">MATFSFGSNTGGFGTANKGFAFGSNTSTANTGFTGFGTSTATSGGLNFGASTSTAATSTAGTSSFGFGGAATNTGVAAPAQGFSFGASKPAATGGFSFGSGTNTGFGTGTNTGFGTGTNTAFGTGTSTAFGTGTATGFGTGTSTAFGTGTNTVFGTGANTGFGTGTNTAFGTGTNTAFGTGTNTGFGTGTNTAFGTGTNTAFGAGTTTGFGTGTNTGFGTGTNTGFGTGTNTGFGAGTTAFGTGTNTGFGTGTNTGFGTGTNTGFGAGTNTGFGLGSNTGGLFGIARPAQPLQTGFGLGTNNAFKGFGQVQQPQQGVVTTLCPSVSLYLAVCAPAYFNDERDEVLKKWNQLQAVWGSGKGYFAPGVPAVDFTPDNEFCRFKAVGYIKMPTFSPEEGLVELVIAKKDSIVREQQAGLVGELCKLYGGAVQICVEYVKPGPGDNKTRLCFYVQHRNANGETKKANTWDVYNHLKNDQHRQTINNLCIENATPLVALTESQLKEYLERPPRGLDPVIWSQGKRDNPDPMKYLPVPLVGFQELQARFKAQETESTLLQGQIDRIAEDVCSVQSRQATLNDQLAECNRKQKQMAHRVLQLLVRQECARKRGVPIDGNEEQLRIRLENLQSQLMAPTQYMGKVNELLSQMSAQGGVSSSSANGGTERAQLSSETEGDVKEFLSWQQDGISEVAAILKDDMNTFEAMIKSK</sequence>
<proteinExistence type="evidence at transcript level"/>
<organism evidence="6">
    <name type="scientific">Hirondellea gigas</name>
    <dbReference type="NCBI Taxonomy" id="1518452"/>
    <lineage>
        <taxon>Eukaryota</taxon>
        <taxon>Metazoa</taxon>
        <taxon>Ecdysozoa</taxon>
        <taxon>Arthropoda</taxon>
        <taxon>Crustacea</taxon>
        <taxon>Multicrustacea</taxon>
        <taxon>Malacostraca</taxon>
        <taxon>Eumalacostraca</taxon>
        <taxon>Peracarida</taxon>
        <taxon>Amphipoda</taxon>
        <taxon>Amphilochidea</taxon>
        <taxon>Lysianassida</taxon>
        <taxon>Lysianassidira</taxon>
        <taxon>Lysianassoidea</taxon>
        <taxon>Lysianassidae</taxon>
        <taxon>Hirondellea</taxon>
    </lineage>
</organism>
<evidence type="ECO:0000256" key="4">
    <source>
        <dbReference type="SAM" id="MobiDB-lite"/>
    </source>
</evidence>
<dbReference type="Gene3D" id="1.20.5.490">
    <property type="entry name" value="Single helix bin"/>
    <property type="match status" value="1"/>
</dbReference>
<dbReference type="InterPro" id="IPR024864">
    <property type="entry name" value="Nup54/Nup57/Nup44"/>
</dbReference>
<dbReference type="Pfam" id="PF13874">
    <property type="entry name" value="Nup54"/>
    <property type="match status" value="1"/>
</dbReference>
<reference evidence="6" key="1">
    <citation type="submission" date="2017-11" db="EMBL/GenBank/DDBJ databases">
        <title>The sensing device of the deep-sea amphipod.</title>
        <authorList>
            <person name="Kobayashi H."/>
            <person name="Nagahama T."/>
            <person name="Arai W."/>
            <person name="Sasagawa Y."/>
            <person name="Umeda M."/>
            <person name="Hayashi T."/>
            <person name="Nikaido I."/>
            <person name="Watanabe H."/>
            <person name="Oguri K."/>
            <person name="Kitazato H."/>
            <person name="Fujioka K."/>
            <person name="Kido Y."/>
            <person name="Takami H."/>
        </authorList>
    </citation>
    <scope>NUCLEOTIDE SEQUENCE</scope>
    <source>
        <tissue evidence="6">Whole body</tissue>
    </source>
</reference>
<dbReference type="GO" id="GO:0044613">
    <property type="term" value="C:nuclear pore central transport channel"/>
    <property type="evidence" value="ECO:0007669"/>
    <property type="project" value="TreeGrafter"/>
</dbReference>
<dbReference type="EMBL" id="IACT01006049">
    <property type="protein sequence ID" value="LAC25189.1"/>
    <property type="molecule type" value="mRNA"/>
</dbReference>
<evidence type="ECO:0000256" key="3">
    <source>
        <dbReference type="ARBA" id="ARBA00023242"/>
    </source>
</evidence>
<dbReference type="GO" id="GO:0006999">
    <property type="term" value="P:nuclear pore organization"/>
    <property type="evidence" value="ECO:0007669"/>
    <property type="project" value="TreeGrafter"/>
</dbReference>
<name>A0A6A7G474_9CRUS</name>
<dbReference type="GO" id="GO:0006607">
    <property type="term" value="P:NLS-bearing protein import into nucleus"/>
    <property type="evidence" value="ECO:0007669"/>
    <property type="project" value="TreeGrafter"/>
</dbReference>
<dbReference type="PANTHER" id="PTHR13000:SF0">
    <property type="entry name" value="NUCLEOPORIN P54"/>
    <property type="match status" value="1"/>
</dbReference>
<evidence type="ECO:0000256" key="1">
    <source>
        <dbReference type="ARBA" id="ARBA00004123"/>
    </source>
</evidence>
<keyword evidence="3" id="KW-0539">Nucleus</keyword>
<dbReference type="InterPro" id="IPR025712">
    <property type="entry name" value="Nup54_alpha-helical_dom"/>
</dbReference>
<evidence type="ECO:0000313" key="6">
    <source>
        <dbReference type="EMBL" id="LAC25189.1"/>
    </source>
</evidence>
<accession>A0A6A7G474</accession>
<feature type="region of interest" description="Disordered" evidence="4">
    <location>
        <begin position="648"/>
        <end position="670"/>
    </location>
</feature>
<evidence type="ECO:0000259" key="5">
    <source>
        <dbReference type="Pfam" id="PF13874"/>
    </source>
</evidence>
<evidence type="ECO:0000256" key="2">
    <source>
        <dbReference type="ARBA" id="ARBA00022448"/>
    </source>
</evidence>
<keyword evidence="2" id="KW-0813">Transport</keyword>
<dbReference type="GO" id="GO:0036228">
    <property type="term" value="P:protein localization to nuclear inner membrane"/>
    <property type="evidence" value="ECO:0007669"/>
    <property type="project" value="TreeGrafter"/>
</dbReference>